<proteinExistence type="predicted"/>
<keyword evidence="3" id="KW-1185">Reference proteome</keyword>
<keyword evidence="2" id="KW-0808">Transferase</keyword>
<dbReference type="InterPro" id="IPR036412">
    <property type="entry name" value="HAD-like_sf"/>
</dbReference>
<dbReference type="Gene3D" id="3.40.50.1000">
    <property type="entry name" value="HAD superfamily/HAD-like"/>
    <property type="match status" value="1"/>
</dbReference>
<keyword evidence="2" id="KW-0418">Kinase</keyword>
<dbReference type="SUPFAM" id="SSF56784">
    <property type="entry name" value="HAD-like"/>
    <property type="match status" value="1"/>
</dbReference>
<dbReference type="NCBIfam" id="TIGR01662">
    <property type="entry name" value="HAD-SF-IIIA"/>
    <property type="match status" value="1"/>
</dbReference>
<evidence type="ECO:0000313" key="3">
    <source>
        <dbReference type="Proteomes" id="UP000324585"/>
    </source>
</evidence>
<dbReference type="GO" id="GO:0003690">
    <property type="term" value="F:double-stranded DNA binding"/>
    <property type="evidence" value="ECO:0007669"/>
    <property type="project" value="TreeGrafter"/>
</dbReference>
<feature type="region of interest" description="Disordered" evidence="1">
    <location>
        <begin position="66"/>
        <end position="94"/>
    </location>
</feature>
<dbReference type="InterPro" id="IPR023214">
    <property type="entry name" value="HAD_sf"/>
</dbReference>
<dbReference type="AlphaFoldDB" id="A0A5J4YV76"/>
<accession>A0A5J4YV76</accession>
<dbReference type="GO" id="GO:0046404">
    <property type="term" value="F:ATP-dependent polydeoxyribonucleotide 5'-hydroxyl-kinase activity"/>
    <property type="evidence" value="ECO:0007669"/>
    <property type="project" value="TreeGrafter"/>
</dbReference>
<dbReference type="InterPro" id="IPR006549">
    <property type="entry name" value="HAD-SF_hydro_IIIA"/>
</dbReference>
<dbReference type="InterPro" id="IPR013954">
    <property type="entry name" value="PNK3P"/>
</dbReference>
<dbReference type="Pfam" id="PF08645">
    <property type="entry name" value="PNK3P"/>
    <property type="match status" value="1"/>
</dbReference>
<organism evidence="2 3">
    <name type="scientific">Porphyridium purpureum</name>
    <name type="common">Red alga</name>
    <name type="synonym">Porphyridium cruentum</name>
    <dbReference type="NCBI Taxonomy" id="35688"/>
    <lineage>
        <taxon>Eukaryota</taxon>
        <taxon>Rhodophyta</taxon>
        <taxon>Bangiophyceae</taxon>
        <taxon>Porphyridiales</taxon>
        <taxon>Porphyridiaceae</taxon>
        <taxon>Porphyridium</taxon>
    </lineage>
</organism>
<dbReference type="PANTHER" id="PTHR12083:SF9">
    <property type="entry name" value="BIFUNCTIONAL POLYNUCLEOTIDE PHOSPHATASE_KINASE"/>
    <property type="match status" value="1"/>
</dbReference>
<sequence>MVSGKMCKGVCLSFCGLGVPFHKTPSQTTVSVCATTISRQERLRNARLGGARMHPQKRKLTQAQLSFGPRAAQPDSESKPRTPPALKTRAPERGLSNLWQSVTGSKDGKAALLVFEKGLDAFLKRSCEAAADEKSPRTVRVSVAGFDLDDTLIRRRNGGKSYERQNPSDWVFIADNVKSKLVEQERSGSLVVVFTNQMQIRGAHDGKRASVFKAMVADVVSELGLGALVLLAATQKDSFRKGEGTGMWTYLESLMARRTAELGLVSISFKADVRSSSFVGDAAGRPRDHSDADASFAKACGLSFHTETDYFQLTDKNVAHDTRAAASSSGVARQQDIRAE</sequence>
<dbReference type="NCBIfam" id="TIGR01664">
    <property type="entry name" value="DNA-3'-Pase"/>
    <property type="match status" value="1"/>
</dbReference>
<reference evidence="3" key="1">
    <citation type="journal article" date="2019" name="Nat. Commun.">
        <title>Expansion of phycobilisome linker gene families in mesophilic red algae.</title>
        <authorList>
            <person name="Lee J."/>
            <person name="Kim D."/>
            <person name="Bhattacharya D."/>
            <person name="Yoon H.S."/>
        </authorList>
    </citation>
    <scope>NUCLEOTIDE SEQUENCE [LARGE SCALE GENOMIC DNA]</scope>
    <source>
        <strain evidence="3">CCMP 1328</strain>
    </source>
</reference>
<protein>
    <submittedName>
        <fullName evidence="2">Bifunctional polynucleotide phosphatase/kinase</fullName>
    </submittedName>
</protein>
<dbReference type="OrthoDB" id="19045at2759"/>
<dbReference type="InterPro" id="IPR006551">
    <property type="entry name" value="Polynucleotide_phosphatase"/>
</dbReference>
<dbReference type="EMBL" id="VRMN01000003">
    <property type="protein sequence ID" value="KAA8495256.1"/>
    <property type="molecule type" value="Genomic_DNA"/>
</dbReference>
<dbReference type="GO" id="GO:0046403">
    <property type="term" value="F:polynucleotide 3'-phosphatase activity"/>
    <property type="evidence" value="ECO:0007669"/>
    <property type="project" value="TreeGrafter"/>
</dbReference>
<gene>
    <name evidence="2" type="ORF">FVE85_1411</name>
</gene>
<evidence type="ECO:0000256" key="1">
    <source>
        <dbReference type="SAM" id="MobiDB-lite"/>
    </source>
</evidence>
<dbReference type="Proteomes" id="UP000324585">
    <property type="component" value="Unassembled WGS sequence"/>
</dbReference>
<comment type="caution">
    <text evidence="2">The sequence shown here is derived from an EMBL/GenBank/DDBJ whole genome shotgun (WGS) entry which is preliminary data.</text>
</comment>
<dbReference type="GO" id="GO:0006281">
    <property type="term" value="P:DNA repair"/>
    <property type="evidence" value="ECO:0007669"/>
    <property type="project" value="TreeGrafter"/>
</dbReference>
<evidence type="ECO:0000313" key="2">
    <source>
        <dbReference type="EMBL" id="KAA8495256.1"/>
    </source>
</evidence>
<dbReference type="PANTHER" id="PTHR12083">
    <property type="entry name" value="BIFUNCTIONAL POLYNUCLEOTIDE PHOSPHATASE/KINASE"/>
    <property type="match status" value="1"/>
</dbReference>
<name>A0A5J4YV76_PORPP</name>